<keyword evidence="4 8" id="KW-0479">Metal-binding</keyword>
<evidence type="ECO:0000256" key="8">
    <source>
        <dbReference type="PIRSR" id="PIRSR602401-1"/>
    </source>
</evidence>
<protein>
    <submittedName>
        <fullName evidence="10">Cytochrome P450 302a1, mitochondriallike [Bombus terrestris]</fullName>
    </submittedName>
</protein>
<dbReference type="GO" id="GO:0005506">
    <property type="term" value="F:iron ion binding"/>
    <property type="evidence" value="ECO:0007669"/>
    <property type="project" value="InterPro"/>
</dbReference>
<accession>A0A0K2U2P9</accession>
<feature type="non-terminal residue" evidence="10">
    <location>
        <position position="419"/>
    </location>
</feature>
<dbReference type="GO" id="GO:0016705">
    <property type="term" value="F:oxidoreductase activity, acting on paired donors, with incorporation or reduction of molecular oxygen"/>
    <property type="evidence" value="ECO:0007669"/>
    <property type="project" value="InterPro"/>
</dbReference>
<dbReference type="PANTHER" id="PTHR24279:SF120">
    <property type="entry name" value="CYTOCHROME P450"/>
    <property type="match status" value="1"/>
</dbReference>
<feature type="binding site" description="axial binding residue" evidence="8">
    <location>
        <position position="417"/>
    </location>
    <ligand>
        <name>heme</name>
        <dbReference type="ChEBI" id="CHEBI:30413"/>
    </ligand>
    <ligandPart>
        <name>Fe</name>
        <dbReference type="ChEBI" id="CHEBI:18248"/>
    </ligandPart>
</feature>
<comment type="cofactor">
    <cofactor evidence="1 8">
        <name>heme</name>
        <dbReference type="ChEBI" id="CHEBI:30413"/>
    </cofactor>
</comment>
<keyword evidence="6 8" id="KW-0408">Iron</keyword>
<dbReference type="Pfam" id="PF00067">
    <property type="entry name" value="p450"/>
    <property type="match status" value="1"/>
</dbReference>
<evidence type="ECO:0000256" key="3">
    <source>
        <dbReference type="ARBA" id="ARBA00022617"/>
    </source>
</evidence>
<evidence type="ECO:0000256" key="4">
    <source>
        <dbReference type="ARBA" id="ARBA00022723"/>
    </source>
</evidence>
<comment type="similarity">
    <text evidence="2 9">Belongs to the cytochrome P450 family.</text>
</comment>
<reference evidence="10" key="1">
    <citation type="submission" date="2014-05" db="EMBL/GenBank/DDBJ databases">
        <authorList>
            <person name="Chronopoulou M."/>
        </authorList>
    </citation>
    <scope>NUCLEOTIDE SEQUENCE</scope>
    <source>
        <tissue evidence="10">Whole organism</tissue>
    </source>
</reference>
<evidence type="ECO:0000256" key="6">
    <source>
        <dbReference type="ARBA" id="ARBA00023004"/>
    </source>
</evidence>
<dbReference type="InterPro" id="IPR017972">
    <property type="entry name" value="Cyt_P450_CS"/>
</dbReference>
<dbReference type="GO" id="GO:0004497">
    <property type="term" value="F:monooxygenase activity"/>
    <property type="evidence" value="ECO:0007669"/>
    <property type="project" value="UniProtKB-KW"/>
</dbReference>
<evidence type="ECO:0000256" key="9">
    <source>
        <dbReference type="RuleBase" id="RU000461"/>
    </source>
</evidence>
<keyword evidence="5 9" id="KW-0560">Oxidoreductase</keyword>
<dbReference type="InterPro" id="IPR036396">
    <property type="entry name" value="Cyt_P450_sf"/>
</dbReference>
<dbReference type="InterPro" id="IPR002401">
    <property type="entry name" value="Cyt_P450_E_grp-I"/>
</dbReference>
<proteinExistence type="inferred from homology"/>
<evidence type="ECO:0000256" key="1">
    <source>
        <dbReference type="ARBA" id="ARBA00001971"/>
    </source>
</evidence>
<evidence type="ECO:0000313" key="10">
    <source>
        <dbReference type="EMBL" id="CDW32473.1"/>
    </source>
</evidence>
<dbReference type="PRINTS" id="PR00463">
    <property type="entry name" value="EP450I"/>
</dbReference>
<dbReference type="CDD" id="cd11054">
    <property type="entry name" value="CYP24A1-like"/>
    <property type="match status" value="1"/>
</dbReference>
<dbReference type="PRINTS" id="PR00385">
    <property type="entry name" value="P450"/>
</dbReference>
<dbReference type="PANTHER" id="PTHR24279">
    <property type="entry name" value="CYTOCHROME P450"/>
    <property type="match status" value="1"/>
</dbReference>
<evidence type="ECO:0000256" key="5">
    <source>
        <dbReference type="ARBA" id="ARBA00023002"/>
    </source>
</evidence>
<sequence length="419" mass="48778">MNKLKPFSSIPGPRSWPIVGTLPYYFLKPCKKYDFKRLDRNGFLKYDEFGSIVRENIGPGVNILWLYDPEDIKKMFQYDGRCPARRSHLALEKYRKDRPHLYNEGGLLPTNGEEWWRIRQALQRPLNISKSFENFHPSFGEIATEFVDSINRTSDDFVEDLKRYFLEITGFFTLDTRLGAMKEDNMDPDSIPSKLIKCAFQTNSNILITDNGPPLWKVFETKEYKALRESQNYIENISLKFIRNKMNNLNTNPLSNNHLTLLDQYFVMDKLDEKDILTMVCDSLLAGIDTSSYTTGFMLYYLAKYPQVQARLRETIHELPLDHNLKNFSFGRAVLKETLRLNPVSVGIGRICQTSDAVFSGYSVPKGTVLVSQNQISCRLEKYFDRPHVFNPKRWMDKNQNYHPYLVLPFGFGPRMCIG</sequence>
<organism evidence="10">
    <name type="scientific">Lepeophtheirus salmonis</name>
    <name type="common">Salmon louse</name>
    <name type="synonym">Caligus salmonis</name>
    <dbReference type="NCBI Taxonomy" id="72036"/>
    <lineage>
        <taxon>Eukaryota</taxon>
        <taxon>Metazoa</taxon>
        <taxon>Ecdysozoa</taxon>
        <taxon>Arthropoda</taxon>
        <taxon>Crustacea</taxon>
        <taxon>Multicrustacea</taxon>
        <taxon>Hexanauplia</taxon>
        <taxon>Copepoda</taxon>
        <taxon>Siphonostomatoida</taxon>
        <taxon>Caligidae</taxon>
        <taxon>Lepeophtheirus</taxon>
    </lineage>
</organism>
<dbReference type="Gene3D" id="1.10.630.10">
    <property type="entry name" value="Cytochrome P450"/>
    <property type="match status" value="1"/>
</dbReference>
<dbReference type="SUPFAM" id="SSF48264">
    <property type="entry name" value="Cytochrome P450"/>
    <property type="match status" value="1"/>
</dbReference>
<dbReference type="AlphaFoldDB" id="A0A0K2U2P9"/>
<name>A0A0K2U2P9_LEPSM</name>
<evidence type="ECO:0000256" key="2">
    <source>
        <dbReference type="ARBA" id="ARBA00010617"/>
    </source>
</evidence>
<evidence type="ECO:0000256" key="7">
    <source>
        <dbReference type="ARBA" id="ARBA00023033"/>
    </source>
</evidence>
<keyword evidence="7 9" id="KW-0503">Monooxygenase</keyword>
<keyword evidence="3 8" id="KW-0349">Heme</keyword>
<dbReference type="OrthoDB" id="3945418at2759"/>
<dbReference type="GO" id="GO:0020037">
    <property type="term" value="F:heme binding"/>
    <property type="evidence" value="ECO:0007669"/>
    <property type="project" value="InterPro"/>
</dbReference>
<dbReference type="InterPro" id="IPR001128">
    <property type="entry name" value="Cyt_P450"/>
</dbReference>
<dbReference type="InterPro" id="IPR050479">
    <property type="entry name" value="CYP11_CYP27_families"/>
</dbReference>
<dbReference type="EMBL" id="HACA01015112">
    <property type="protein sequence ID" value="CDW32473.1"/>
    <property type="molecule type" value="Transcribed_RNA"/>
</dbReference>
<dbReference type="PROSITE" id="PS00086">
    <property type="entry name" value="CYTOCHROME_P450"/>
    <property type="match status" value="1"/>
</dbReference>